<dbReference type="RefSeq" id="WP_344139743.1">
    <property type="nucleotide sequence ID" value="NZ_BAAALT010000279.1"/>
</dbReference>
<accession>A0ABN2MPD6</accession>
<reference evidence="1 2" key="1">
    <citation type="journal article" date="2019" name="Int. J. Syst. Evol. Microbiol.">
        <title>The Global Catalogue of Microorganisms (GCM) 10K type strain sequencing project: providing services to taxonomists for standard genome sequencing and annotation.</title>
        <authorList>
            <consortium name="The Broad Institute Genomics Platform"/>
            <consortium name="The Broad Institute Genome Sequencing Center for Infectious Disease"/>
            <person name="Wu L."/>
            <person name="Ma J."/>
        </authorList>
    </citation>
    <scope>NUCLEOTIDE SEQUENCE [LARGE SCALE GENOMIC DNA]</scope>
    <source>
        <strain evidence="1 2">JCM 13250</strain>
    </source>
</reference>
<dbReference type="InterPro" id="IPR036514">
    <property type="entry name" value="SGNH_hydro_sf"/>
</dbReference>
<comment type="caution">
    <text evidence="1">The sequence shown here is derived from an EMBL/GenBank/DDBJ whole genome shotgun (WGS) entry which is preliminary data.</text>
</comment>
<gene>
    <name evidence="1" type="ORF">GCM10009682_60240</name>
</gene>
<evidence type="ECO:0000313" key="2">
    <source>
        <dbReference type="Proteomes" id="UP001500218"/>
    </source>
</evidence>
<proteinExistence type="predicted"/>
<dbReference type="Gene3D" id="3.40.50.1110">
    <property type="entry name" value="SGNH hydrolase"/>
    <property type="match status" value="1"/>
</dbReference>
<evidence type="ECO:0000313" key="1">
    <source>
        <dbReference type="EMBL" id="GAA1833759.1"/>
    </source>
</evidence>
<name>A0ABN2MPD6_9ACTN</name>
<keyword evidence="2" id="KW-1185">Reference proteome</keyword>
<dbReference type="EMBL" id="BAAALT010000279">
    <property type="protein sequence ID" value="GAA1833759.1"/>
    <property type="molecule type" value="Genomic_DNA"/>
</dbReference>
<organism evidence="1 2">
    <name type="scientific">Luedemannella flava</name>
    <dbReference type="NCBI Taxonomy" id="349316"/>
    <lineage>
        <taxon>Bacteria</taxon>
        <taxon>Bacillati</taxon>
        <taxon>Actinomycetota</taxon>
        <taxon>Actinomycetes</taxon>
        <taxon>Micromonosporales</taxon>
        <taxon>Micromonosporaceae</taxon>
        <taxon>Luedemannella</taxon>
    </lineage>
</organism>
<sequence length="62" mass="6479">MSVNLYNSLKLCPNNGDYTTGAVGAFLCNDHTHVEAVGANQIAAVVATAIRNQGIPLATHLK</sequence>
<dbReference type="Proteomes" id="UP001500218">
    <property type="component" value="Unassembled WGS sequence"/>
</dbReference>
<protein>
    <submittedName>
        <fullName evidence="1">Uncharacterized protein</fullName>
    </submittedName>
</protein>